<evidence type="ECO:0000256" key="5">
    <source>
        <dbReference type="ARBA" id="ARBA00022692"/>
    </source>
</evidence>
<evidence type="ECO:0000313" key="23">
    <source>
        <dbReference type="Proteomes" id="UP001291623"/>
    </source>
</evidence>
<dbReference type="Pfam" id="PF07714">
    <property type="entry name" value="PK_Tyr_Ser-Thr"/>
    <property type="match status" value="1"/>
</dbReference>
<accession>A0AAE1QVY4</accession>
<evidence type="ECO:0000256" key="4">
    <source>
        <dbReference type="ARBA" id="ARBA00022679"/>
    </source>
</evidence>
<name>A0AAE1QVY4_9SOLA</name>
<feature type="domain" description="Protein kinase" evidence="20">
    <location>
        <begin position="345"/>
        <end position="631"/>
    </location>
</feature>
<evidence type="ECO:0000256" key="2">
    <source>
        <dbReference type="ARBA" id="ARBA00022527"/>
    </source>
</evidence>
<keyword evidence="10 17" id="KW-0067">ATP-binding</keyword>
<keyword evidence="5 18" id="KW-0812">Transmembrane</keyword>
<dbReference type="InterPro" id="IPR002902">
    <property type="entry name" value="GNK2"/>
</dbReference>
<dbReference type="PROSITE" id="PS00108">
    <property type="entry name" value="PROTEIN_KINASE_ST"/>
    <property type="match status" value="1"/>
</dbReference>
<protein>
    <recommendedName>
        <fullName evidence="24">Cysteine-rich receptor-like protein kinase 10</fullName>
    </recommendedName>
</protein>
<evidence type="ECO:0000313" key="22">
    <source>
        <dbReference type="EMBL" id="KAK4340558.1"/>
    </source>
</evidence>
<dbReference type="Gene3D" id="3.30.430.20">
    <property type="entry name" value="Gnk2 domain, C-X8-C-X2-C motif"/>
    <property type="match status" value="2"/>
</dbReference>
<dbReference type="CDD" id="cd23509">
    <property type="entry name" value="Gnk2-like"/>
    <property type="match status" value="2"/>
</dbReference>
<evidence type="ECO:0000256" key="7">
    <source>
        <dbReference type="ARBA" id="ARBA00022737"/>
    </source>
</evidence>
<keyword evidence="9" id="KW-0418">Kinase</keyword>
<dbReference type="Gene3D" id="1.10.510.10">
    <property type="entry name" value="Transferase(Phosphotransferase) domain 1"/>
    <property type="match status" value="1"/>
</dbReference>
<evidence type="ECO:0000256" key="3">
    <source>
        <dbReference type="ARBA" id="ARBA00022553"/>
    </source>
</evidence>
<dbReference type="GO" id="GO:0005524">
    <property type="term" value="F:ATP binding"/>
    <property type="evidence" value="ECO:0007669"/>
    <property type="project" value="UniProtKB-UniRule"/>
</dbReference>
<keyword evidence="4" id="KW-0808">Transferase</keyword>
<evidence type="ECO:0000256" key="19">
    <source>
        <dbReference type="SAM" id="SignalP"/>
    </source>
</evidence>
<dbReference type="InterPro" id="IPR011009">
    <property type="entry name" value="Kinase-like_dom_sf"/>
</dbReference>
<dbReference type="FunFam" id="3.30.200.20:FF:000142">
    <property type="entry name" value="Cysteine-rich receptor-like protein kinase 10"/>
    <property type="match status" value="1"/>
</dbReference>
<feature type="signal peptide" evidence="19">
    <location>
        <begin position="1"/>
        <end position="25"/>
    </location>
</feature>
<dbReference type="InterPro" id="IPR038408">
    <property type="entry name" value="GNK2_sf"/>
</dbReference>
<keyword evidence="2" id="KW-0723">Serine/threonine-protein kinase</keyword>
<dbReference type="Gene3D" id="3.30.200.20">
    <property type="entry name" value="Phosphorylase Kinase, domain 1"/>
    <property type="match status" value="1"/>
</dbReference>
<organism evidence="22 23">
    <name type="scientific">Anisodus tanguticus</name>
    <dbReference type="NCBI Taxonomy" id="243964"/>
    <lineage>
        <taxon>Eukaryota</taxon>
        <taxon>Viridiplantae</taxon>
        <taxon>Streptophyta</taxon>
        <taxon>Embryophyta</taxon>
        <taxon>Tracheophyta</taxon>
        <taxon>Spermatophyta</taxon>
        <taxon>Magnoliopsida</taxon>
        <taxon>eudicotyledons</taxon>
        <taxon>Gunneridae</taxon>
        <taxon>Pentapetalae</taxon>
        <taxon>asterids</taxon>
        <taxon>lamiids</taxon>
        <taxon>Solanales</taxon>
        <taxon>Solanaceae</taxon>
        <taxon>Solanoideae</taxon>
        <taxon>Hyoscyameae</taxon>
        <taxon>Anisodus</taxon>
    </lineage>
</organism>
<dbReference type="EMBL" id="JAVYJV010000022">
    <property type="protein sequence ID" value="KAK4340558.1"/>
    <property type="molecule type" value="Genomic_DNA"/>
</dbReference>
<evidence type="ECO:0000256" key="11">
    <source>
        <dbReference type="ARBA" id="ARBA00022989"/>
    </source>
</evidence>
<dbReference type="SUPFAM" id="SSF56112">
    <property type="entry name" value="Protein kinase-like (PK-like)"/>
    <property type="match status" value="1"/>
</dbReference>
<evidence type="ECO:0000256" key="14">
    <source>
        <dbReference type="ARBA" id="ARBA00023180"/>
    </source>
</evidence>
<dbReference type="PANTHER" id="PTHR27002:SF1019">
    <property type="entry name" value="CYSTEINE-RICH RECEPTOR-LIKE PROTEIN KINASE 10"/>
    <property type="match status" value="1"/>
</dbReference>
<reference evidence="22" key="1">
    <citation type="submission" date="2023-12" db="EMBL/GenBank/DDBJ databases">
        <title>Genome assembly of Anisodus tanguticus.</title>
        <authorList>
            <person name="Wang Y.-J."/>
        </authorList>
    </citation>
    <scope>NUCLEOTIDE SEQUENCE</scope>
    <source>
        <strain evidence="22">KB-2021</strain>
        <tissue evidence="22">Leaf</tissue>
    </source>
</reference>
<evidence type="ECO:0000256" key="13">
    <source>
        <dbReference type="ARBA" id="ARBA00023170"/>
    </source>
</evidence>
<evidence type="ECO:0000256" key="9">
    <source>
        <dbReference type="ARBA" id="ARBA00022777"/>
    </source>
</evidence>
<gene>
    <name evidence="22" type="ORF">RND71_039059</name>
</gene>
<keyword evidence="6 19" id="KW-0732">Signal</keyword>
<evidence type="ECO:0000256" key="17">
    <source>
        <dbReference type="PROSITE-ProRule" id="PRU10141"/>
    </source>
</evidence>
<evidence type="ECO:0000256" key="15">
    <source>
        <dbReference type="ARBA" id="ARBA00047558"/>
    </source>
</evidence>
<dbReference type="GO" id="GO:0004674">
    <property type="term" value="F:protein serine/threonine kinase activity"/>
    <property type="evidence" value="ECO:0007669"/>
    <property type="project" value="UniProtKB-KW"/>
</dbReference>
<sequence length="669" mass="74413">MMLKYFNFLKLFLLIIILFSSLINGQDNSSPPAFFCPNTTSYSSNSTYSSNLNALLSSLSSNASRPNGFYNSTEGQVGSEIAYGLFLCRGDVSPDDCQNCVSTATKEITSSEYCPNRKMAVFWVDECLVRYSNQSLFGTTTIYSFLNTQSVSEPQRFMSLLGNVMDELATVAANQNNRLGEKIATKEANFSSFEKVYTFAQCIPDISNSSCENCLRTAIGNLPNNGARGGRVLLPTCTVRYELYPFYNVTAFAPPPAPPVRGSPPPSPGSTVDRGKGGISSGVIAAIVVSIAVSILLFIFGFGWLRIRASREFNVVEEVTDEDEISSAESLQYHLNTIRAATTNFSTDNKIGEGGFGVVYKGKLRNGQEIAVKRLSRSSGQGAEEFMNEIVLIAKLQHRNLVRLLGYCLDGDEKILIYEFVPNKSLDYFLFDPEKQQLLDWSRRYNIIGGIARGLLYLHEDSRLRIIHRDLKASNILLDSEMNPKISDFGMARIFGIDQSEEITSRIVGTYGYMSPEYAMHGQYSVRSDVFSFGVLLLEIISGKKNSAFYQSDGAEDLLSYVWQNWRDGTPLNIMDPTFGESYSRNEVIQCIHIGLLCVQEDVNERPTMASVVLMLNSYSVTMRAPQQPAFFFRSRTEMLPKGLESDQSTSKSIPLSMNEVSITELAPR</sequence>
<dbReference type="InterPro" id="IPR000719">
    <property type="entry name" value="Prot_kinase_dom"/>
</dbReference>
<dbReference type="GO" id="GO:0005886">
    <property type="term" value="C:plasma membrane"/>
    <property type="evidence" value="ECO:0007669"/>
    <property type="project" value="TreeGrafter"/>
</dbReference>
<proteinExistence type="predicted"/>
<dbReference type="PROSITE" id="PS50011">
    <property type="entry name" value="PROTEIN_KINASE_DOM"/>
    <property type="match status" value="1"/>
</dbReference>
<dbReference type="AlphaFoldDB" id="A0AAE1QVY4"/>
<keyword evidence="3" id="KW-0597">Phosphoprotein</keyword>
<evidence type="ECO:0000259" key="20">
    <source>
        <dbReference type="PROSITE" id="PS50011"/>
    </source>
</evidence>
<evidence type="ECO:0000256" key="8">
    <source>
        <dbReference type="ARBA" id="ARBA00022741"/>
    </source>
</evidence>
<evidence type="ECO:0000256" key="18">
    <source>
        <dbReference type="SAM" id="Phobius"/>
    </source>
</evidence>
<dbReference type="SMART" id="SM00220">
    <property type="entry name" value="S_TKc"/>
    <property type="match status" value="1"/>
</dbReference>
<dbReference type="PANTHER" id="PTHR27002">
    <property type="entry name" value="RECEPTOR-LIKE SERINE/THREONINE-PROTEIN KINASE SD1-8"/>
    <property type="match status" value="1"/>
</dbReference>
<evidence type="ECO:0008006" key="24">
    <source>
        <dbReference type="Google" id="ProtNLM"/>
    </source>
</evidence>
<comment type="caution">
    <text evidence="22">The sequence shown here is derived from an EMBL/GenBank/DDBJ whole genome shotgun (WGS) entry which is preliminary data.</text>
</comment>
<keyword evidence="13" id="KW-0675">Receptor</keyword>
<feature type="domain" description="Gnk2-homologous" evidence="21">
    <location>
        <begin position="30"/>
        <end position="136"/>
    </location>
</feature>
<evidence type="ECO:0000256" key="1">
    <source>
        <dbReference type="ARBA" id="ARBA00004167"/>
    </source>
</evidence>
<feature type="domain" description="Gnk2-homologous" evidence="21">
    <location>
        <begin position="139"/>
        <end position="246"/>
    </location>
</feature>
<feature type="chain" id="PRO_5042285437" description="Cysteine-rich receptor-like protein kinase 10" evidence="19">
    <location>
        <begin position="26"/>
        <end position="669"/>
    </location>
</feature>
<evidence type="ECO:0000256" key="6">
    <source>
        <dbReference type="ARBA" id="ARBA00022729"/>
    </source>
</evidence>
<comment type="catalytic activity">
    <reaction evidence="15">
        <text>L-seryl-[protein] + ATP = O-phospho-L-seryl-[protein] + ADP + H(+)</text>
        <dbReference type="Rhea" id="RHEA:17989"/>
        <dbReference type="Rhea" id="RHEA-COMP:9863"/>
        <dbReference type="Rhea" id="RHEA-COMP:11604"/>
        <dbReference type="ChEBI" id="CHEBI:15378"/>
        <dbReference type="ChEBI" id="CHEBI:29999"/>
        <dbReference type="ChEBI" id="CHEBI:30616"/>
        <dbReference type="ChEBI" id="CHEBI:83421"/>
        <dbReference type="ChEBI" id="CHEBI:456216"/>
    </reaction>
</comment>
<keyword evidence="12 18" id="KW-0472">Membrane</keyword>
<feature type="binding site" evidence="17">
    <location>
        <position position="373"/>
    </location>
    <ligand>
        <name>ATP</name>
        <dbReference type="ChEBI" id="CHEBI:30616"/>
    </ligand>
</feature>
<dbReference type="InterPro" id="IPR017441">
    <property type="entry name" value="Protein_kinase_ATP_BS"/>
</dbReference>
<dbReference type="PROSITE" id="PS00107">
    <property type="entry name" value="PROTEIN_KINASE_ATP"/>
    <property type="match status" value="1"/>
</dbReference>
<dbReference type="GO" id="GO:0006979">
    <property type="term" value="P:response to oxidative stress"/>
    <property type="evidence" value="ECO:0007669"/>
    <property type="project" value="UniProtKB-ARBA"/>
</dbReference>
<evidence type="ECO:0000259" key="21">
    <source>
        <dbReference type="PROSITE" id="PS51473"/>
    </source>
</evidence>
<feature type="transmembrane region" description="Helical" evidence="18">
    <location>
        <begin position="283"/>
        <end position="305"/>
    </location>
</feature>
<dbReference type="FunFam" id="3.30.430.20:FF:000003">
    <property type="entry name" value="Cysteine-rich RLK (RECEPTOR-like protein kinase) 10"/>
    <property type="match status" value="1"/>
</dbReference>
<dbReference type="Pfam" id="PF01657">
    <property type="entry name" value="Stress-antifung"/>
    <property type="match status" value="2"/>
</dbReference>
<keyword evidence="23" id="KW-1185">Reference proteome</keyword>
<dbReference type="FunFam" id="3.30.430.20:FF:000002">
    <property type="entry name" value="Cysteine-rich receptor-like protein kinase 10"/>
    <property type="match status" value="1"/>
</dbReference>
<keyword evidence="11 18" id="KW-1133">Transmembrane helix</keyword>
<dbReference type="Proteomes" id="UP001291623">
    <property type="component" value="Unassembled WGS sequence"/>
</dbReference>
<keyword evidence="8 17" id="KW-0547">Nucleotide-binding</keyword>
<comment type="subcellular location">
    <subcellularLocation>
        <location evidence="1">Membrane</location>
        <topology evidence="1">Single-pass membrane protein</topology>
    </subcellularLocation>
</comment>
<evidence type="ECO:0000256" key="10">
    <source>
        <dbReference type="ARBA" id="ARBA00022840"/>
    </source>
</evidence>
<comment type="catalytic activity">
    <reaction evidence="16">
        <text>L-threonyl-[protein] + ATP = O-phospho-L-threonyl-[protein] + ADP + H(+)</text>
        <dbReference type="Rhea" id="RHEA:46608"/>
        <dbReference type="Rhea" id="RHEA-COMP:11060"/>
        <dbReference type="Rhea" id="RHEA-COMP:11605"/>
        <dbReference type="ChEBI" id="CHEBI:15378"/>
        <dbReference type="ChEBI" id="CHEBI:30013"/>
        <dbReference type="ChEBI" id="CHEBI:30616"/>
        <dbReference type="ChEBI" id="CHEBI:61977"/>
        <dbReference type="ChEBI" id="CHEBI:456216"/>
    </reaction>
</comment>
<dbReference type="CDD" id="cd14066">
    <property type="entry name" value="STKc_IRAK"/>
    <property type="match status" value="1"/>
</dbReference>
<evidence type="ECO:0000256" key="16">
    <source>
        <dbReference type="ARBA" id="ARBA00047951"/>
    </source>
</evidence>
<dbReference type="FunFam" id="1.10.510.10:FF:000129">
    <property type="entry name" value="cysteine-rich receptor-like protein kinase 10"/>
    <property type="match status" value="1"/>
</dbReference>
<keyword evidence="14" id="KW-0325">Glycoprotein</keyword>
<evidence type="ECO:0000256" key="12">
    <source>
        <dbReference type="ARBA" id="ARBA00023136"/>
    </source>
</evidence>
<dbReference type="InterPro" id="IPR001245">
    <property type="entry name" value="Ser-Thr/Tyr_kinase_cat_dom"/>
</dbReference>
<dbReference type="PROSITE" id="PS51473">
    <property type="entry name" value="GNK2"/>
    <property type="match status" value="2"/>
</dbReference>
<dbReference type="InterPro" id="IPR008271">
    <property type="entry name" value="Ser/Thr_kinase_AS"/>
</dbReference>
<keyword evidence="7" id="KW-0677">Repeat</keyword>